<evidence type="ECO:0000313" key="3">
    <source>
        <dbReference type="Proteomes" id="UP000305778"/>
    </source>
</evidence>
<gene>
    <name evidence="2" type="ORF">FCI23_13720</name>
</gene>
<evidence type="ECO:0000256" key="1">
    <source>
        <dbReference type="SAM" id="MobiDB-lite"/>
    </source>
</evidence>
<keyword evidence="3" id="KW-1185">Reference proteome</keyword>
<dbReference type="OrthoDB" id="4310768at2"/>
<name>A0A4U0T8L9_9ACTN</name>
<protein>
    <submittedName>
        <fullName evidence="2">Uncharacterized protein</fullName>
    </submittedName>
</protein>
<proteinExistence type="predicted"/>
<feature type="region of interest" description="Disordered" evidence="1">
    <location>
        <begin position="78"/>
        <end position="100"/>
    </location>
</feature>
<dbReference type="Proteomes" id="UP000305778">
    <property type="component" value="Unassembled WGS sequence"/>
</dbReference>
<comment type="caution">
    <text evidence="2">The sequence shown here is derived from an EMBL/GenBank/DDBJ whole genome shotgun (WGS) entry which is preliminary data.</text>
</comment>
<dbReference type="RefSeq" id="WP_136723833.1">
    <property type="nucleotide sequence ID" value="NZ_SUMC01000010.1"/>
</dbReference>
<organism evidence="2 3">
    <name type="scientific">Actinacidiphila oryziradicis</name>
    <dbReference type="NCBI Taxonomy" id="2571141"/>
    <lineage>
        <taxon>Bacteria</taxon>
        <taxon>Bacillati</taxon>
        <taxon>Actinomycetota</taxon>
        <taxon>Actinomycetes</taxon>
        <taxon>Kitasatosporales</taxon>
        <taxon>Streptomycetaceae</taxon>
        <taxon>Actinacidiphila</taxon>
    </lineage>
</organism>
<sequence length="100" mass="11050">MERAESAQRAEELIRETIERNGIVPETVHADPPLPTGSLSFAARGTVIPYLVPPAVGIHYDEQQQLNLTQEGRPWHETAMGASCTNTNWDSSNDDTSDPY</sequence>
<dbReference type="AlphaFoldDB" id="A0A4U0T8L9"/>
<reference evidence="2 3" key="1">
    <citation type="submission" date="2019-04" db="EMBL/GenBank/DDBJ databases">
        <title>Streptomyces oryziradicis sp. nov., a novel actinomycete isolated from rhizosphere soil of rice (Oryza sativa L.).</title>
        <authorList>
            <person name="Li C."/>
        </authorList>
    </citation>
    <scope>NUCLEOTIDE SEQUENCE [LARGE SCALE GENOMIC DNA]</scope>
    <source>
        <strain evidence="2 3">NEAU-C40</strain>
    </source>
</reference>
<evidence type="ECO:0000313" key="2">
    <source>
        <dbReference type="EMBL" id="TKA11015.1"/>
    </source>
</evidence>
<accession>A0A4U0T8L9</accession>
<dbReference type="EMBL" id="SUMC01000010">
    <property type="protein sequence ID" value="TKA11015.1"/>
    <property type="molecule type" value="Genomic_DNA"/>
</dbReference>